<reference evidence="1" key="1">
    <citation type="journal article" date="2019" name="bioRxiv">
        <title>The Genome of the Zebra Mussel, Dreissena polymorpha: A Resource for Invasive Species Research.</title>
        <authorList>
            <person name="McCartney M.A."/>
            <person name="Auch B."/>
            <person name="Kono T."/>
            <person name="Mallez S."/>
            <person name="Zhang Y."/>
            <person name="Obille A."/>
            <person name="Becker A."/>
            <person name="Abrahante J.E."/>
            <person name="Garbe J."/>
            <person name="Badalamenti J.P."/>
            <person name="Herman A."/>
            <person name="Mangelson H."/>
            <person name="Liachko I."/>
            <person name="Sullivan S."/>
            <person name="Sone E.D."/>
            <person name="Koren S."/>
            <person name="Silverstein K.A.T."/>
            <person name="Beckman K.B."/>
            <person name="Gohl D.M."/>
        </authorList>
    </citation>
    <scope>NUCLEOTIDE SEQUENCE</scope>
    <source>
        <strain evidence="1">Duluth1</strain>
        <tissue evidence="1">Whole animal</tissue>
    </source>
</reference>
<dbReference type="Proteomes" id="UP000828390">
    <property type="component" value="Unassembled WGS sequence"/>
</dbReference>
<evidence type="ECO:0000313" key="2">
    <source>
        <dbReference type="Proteomes" id="UP000828390"/>
    </source>
</evidence>
<protein>
    <submittedName>
        <fullName evidence="1">Uncharacterized protein</fullName>
    </submittedName>
</protein>
<evidence type="ECO:0000313" key="1">
    <source>
        <dbReference type="EMBL" id="KAH3846219.1"/>
    </source>
</evidence>
<dbReference type="EMBL" id="JAIWYP010000003">
    <property type="protein sequence ID" value="KAH3846219.1"/>
    <property type="molecule type" value="Genomic_DNA"/>
</dbReference>
<organism evidence="1 2">
    <name type="scientific">Dreissena polymorpha</name>
    <name type="common">Zebra mussel</name>
    <name type="synonym">Mytilus polymorpha</name>
    <dbReference type="NCBI Taxonomy" id="45954"/>
    <lineage>
        <taxon>Eukaryota</taxon>
        <taxon>Metazoa</taxon>
        <taxon>Spiralia</taxon>
        <taxon>Lophotrochozoa</taxon>
        <taxon>Mollusca</taxon>
        <taxon>Bivalvia</taxon>
        <taxon>Autobranchia</taxon>
        <taxon>Heteroconchia</taxon>
        <taxon>Euheterodonta</taxon>
        <taxon>Imparidentia</taxon>
        <taxon>Neoheterodontei</taxon>
        <taxon>Myida</taxon>
        <taxon>Dreissenoidea</taxon>
        <taxon>Dreissenidae</taxon>
        <taxon>Dreissena</taxon>
    </lineage>
</organism>
<accession>A0A9D4KV02</accession>
<dbReference type="AlphaFoldDB" id="A0A9D4KV02"/>
<proteinExistence type="predicted"/>
<sequence length="122" mass="13947">MKTAPPPGGNVFQWSGTIFELSRAIISKNVLTKCHEDGTIHVTSRVLLRKTAPPLGGHVFQHIIRTNLTTKFHDDWTMNISFTVLTSFFQFDQDIIGTNLWTKFHEDQTISADFRVITRQKC</sequence>
<keyword evidence="2" id="KW-1185">Reference proteome</keyword>
<gene>
    <name evidence="1" type="ORF">DPMN_088518</name>
</gene>
<name>A0A9D4KV02_DREPO</name>
<reference evidence="1" key="2">
    <citation type="submission" date="2020-11" db="EMBL/GenBank/DDBJ databases">
        <authorList>
            <person name="McCartney M.A."/>
            <person name="Auch B."/>
            <person name="Kono T."/>
            <person name="Mallez S."/>
            <person name="Becker A."/>
            <person name="Gohl D.M."/>
            <person name="Silverstein K.A.T."/>
            <person name="Koren S."/>
            <person name="Bechman K.B."/>
            <person name="Herman A."/>
            <person name="Abrahante J.E."/>
            <person name="Garbe J."/>
        </authorList>
    </citation>
    <scope>NUCLEOTIDE SEQUENCE</scope>
    <source>
        <strain evidence="1">Duluth1</strain>
        <tissue evidence="1">Whole animal</tissue>
    </source>
</reference>
<comment type="caution">
    <text evidence="1">The sequence shown here is derived from an EMBL/GenBank/DDBJ whole genome shotgun (WGS) entry which is preliminary data.</text>
</comment>